<keyword evidence="1" id="KW-0732">Signal</keyword>
<dbReference type="SUPFAM" id="SSF49785">
    <property type="entry name" value="Galactose-binding domain-like"/>
    <property type="match status" value="4"/>
</dbReference>
<dbReference type="Gene3D" id="3.20.20.80">
    <property type="entry name" value="Glycosidases"/>
    <property type="match status" value="1"/>
</dbReference>
<name>A0A1C1A2G4_9BACL</name>
<feature type="domain" description="F5/8 type C" evidence="2">
    <location>
        <begin position="756"/>
        <end position="827"/>
    </location>
</feature>
<dbReference type="SUPFAM" id="SSF51445">
    <property type="entry name" value="(Trans)glycosidases"/>
    <property type="match status" value="1"/>
</dbReference>
<dbReference type="InterPro" id="IPR000421">
    <property type="entry name" value="FA58C"/>
</dbReference>
<keyword evidence="4" id="KW-1185">Reference proteome</keyword>
<accession>A0A1C1A2G4</accession>
<evidence type="ECO:0000256" key="1">
    <source>
        <dbReference type="SAM" id="SignalP"/>
    </source>
</evidence>
<dbReference type="STRING" id="512399.A8709_11070"/>
<evidence type="ECO:0000313" key="3">
    <source>
        <dbReference type="EMBL" id="OCT14716.1"/>
    </source>
</evidence>
<dbReference type="PROSITE" id="PS50022">
    <property type="entry name" value="FA58C_3"/>
    <property type="match status" value="2"/>
</dbReference>
<feature type="domain" description="F5/8 type C" evidence="2">
    <location>
        <begin position="897"/>
        <end position="1055"/>
    </location>
</feature>
<dbReference type="Gene3D" id="2.60.120.260">
    <property type="entry name" value="Galactose-binding domain-like"/>
    <property type="match status" value="4"/>
</dbReference>
<dbReference type="InterPro" id="IPR008979">
    <property type="entry name" value="Galactose-bd-like_sf"/>
</dbReference>
<feature type="signal peptide" evidence="1">
    <location>
        <begin position="1"/>
        <end position="27"/>
    </location>
</feature>
<proteinExistence type="predicted"/>
<dbReference type="EMBL" id="LYPC01000016">
    <property type="protein sequence ID" value="OCT14716.1"/>
    <property type="molecule type" value="Genomic_DNA"/>
</dbReference>
<feature type="chain" id="PRO_5008649790" description="F5/8 type C domain-containing protein" evidence="1">
    <location>
        <begin position="28"/>
        <end position="1055"/>
    </location>
</feature>
<reference evidence="4" key="1">
    <citation type="submission" date="2016-05" db="EMBL/GenBank/DDBJ databases">
        <title>Paenibacillus oryzae. sp. nov., isolated from the rice root.</title>
        <authorList>
            <person name="Zhang J."/>
            <person name="Zhang X."/>
        </authorList>
    </citation>
    <scope>NUCLEOTIDE SEQUENCE [LARGE SCALE GENOMIC DNA]</scope>
    <source>
        <strain evidence="4">KCTC13222</strain>
    </source>
</reference>
<comment type="caution">
    <text evidence="3">The sequence shown here is derived from an EMBL/GenBank/DDBJ whole genome shotgun (WGS) entry which is preliminary data.</text>
</comment>
<dbReference type="Pfam" id="PF00754">
    <property type="entry name" value="F5_F8_type_C"/>
    <property type="match status" value="1"/>
</dbReference>
<dbReference type="OrthoDB" id="2497772at2"/>
<evidence type="ECO:0000259" key="2">
    <source>
        <dbReference type="PROSITE" id="PS50022"/>
    </source>
</evidence>
<dbReference type="InterPro" id="IPR017853">
    <property type="entry name" value="GH"/>
</dbReference>
<dbReference type="Proteomes" id="UP000093309">
    <property type="component" value="Unassembled WGS sequence"/>
</dbReference>
<gene>
    <name evidence="3" type="ORF">A8709_11070</name>
</gene>
<sequence length="1055" mass="113189">MKKAKGLTVLILATMIFALFLPSGAYAAAGANVSVDYAVNTVQGSPYVFGFNKNPLQSQASDIFPKLQDIGMTRIRNTAYLDKLNMCSTIAAWNANTGNCTDPNNWDWSSFWWVSQAKANNMKVSMIFAYAPAFLTYSGDIFGIPKDWSIYEDIVKKIYTKYQADIDWVEILNEPNASWFLNLSGSGYTDSQTAIKDFYYHIANAIRSVNATVPMGGLSSYGMETANLAAVLDDTRIPHSSVNFGSFHEYSRTAGKIDINPMKSTFTTRGYASTVPIMVTEFNTEPSYLEERGFNSGSWLGLQMSRFIKQGYYALDYYSAYPSYYPLSGEPYFSPTDKSNYGMYTWNDATNTSSLLPMAYTYKILSKKLGLGAGAFNVNSTSVAGIDDAFGATNAGGSKVAFLTNNTAQYKNVNVTFKNTGLTGSAQVSTYLATFRDFTNTGESVYQTSNKTVVSGQVTETVTLAPFSVAGMIVKSGTPDPVVTPSAISQENMVKDATLTASSQFSSDYAVDKAGDGLRQLVYASEWASNGETNPWIKLTWPTAQNINKIVLNDRTSSSDNVNGGTLTFSDGTSQPVTGIPTDGSGLTVTFATKNVTWVKFQASGGSGTNNGLLEFQAYESTGTLGDIAIKATVSVSSEFSATYGAVKANDNLYNYYENSEWASNGETNPWIRADWVKPISLNKIVLYDRSNLTDNVNGGTLTFSDGSSVAVTGIPKDGSPLVVTFTARLATWVKFQASGGSGSNTGLAEIEAYGVNPTTLPLPESNAAPAAVVTASSQYNASYSPDLAVDGIVKQSDVGEWASLGQTNPWIQLNWNSSKTINKVVLFDRPNTTDNANNGTLTFSDGSSVPVAGIPTNGAPLEVVFPSKSVTWMKFQVSGGSGLNVGLSEIQATNYGTNVALSANGGTATASSTLSASYPASSVINGDRKGLNWTSGGGWSDSTFYTFPDWLQIDFSGTKTINEIDVYTLQNNYSSPADPTDTMTFSTGGATAYTVQYWNGSAWTTVPGGSVTGNTNVGRKFMFAPISTTKIRVTVNAAADNYASRLVEVEAWSW</sequence>
<dbReference type="Pfam" id="PF24135">
    <property type="entry name" value="DUF7402"/>
    <property type="match status" value="3"/>
</dbReference>
<dbReference type="RefSeq" id="WP_065852696.1">
    <property type="nucleotide sequence ID" value="NZ_LYPC01000016.1"/>
</dbReference>
<organism evidence="3 4">
    <name type="scientific">Paenibacillus pectinilyticus</name>
    <dbReference type="NCBI Taxonomy" id="512399"/>
    <lineage>
        <taxon>Bacteria</taxon>
        <taxon>Bacillati</taxon>
        <taxon>Bacillota</taxon>
        <taxon>Bacilli</taxon>
        <taxon>Bacillales</taxon>
        <taxon>Paenibacillaceae</taxon>
        <taxon>Paenibacillus</taxon>
    </lineage>
</organism>
<dbReference type="AlphaFoldDB" id="A0A1C1A2G4"/>
<evidence type="ECO:0000313" key="4">
    <source>
        <dbReference type="Proteomes" id="UP000093309"/>
    </source>
</evidence>
<protein>
    <recommendedName>
        <fullName evidence="2">F5/8 type C domain-containing protein</fullName>
    </recommendedName>
</protein>
<dbReference type="InterPro" id="IPR055826">
    <property type="entry name" value="DUF7402"/>
</dbReference>